<evidence type="ECO:0000313" key="4">
    <source>
        <dbReference type="Proteomes" id="UP000305674"/>
    </source>
</evidence>
<feature type="domain" description="AB hydrolase-1" evidence="2">
    <location>
        <begin position="22"/>
        <end position="255"/>
    </location>
</feature>
<dbReference type="PANTHER" id="PTHR43329">
    <property type="entry name" value="EPOXIDE HYDROLASE"/>
    <property type="match status" value="1"/>
</dbReference>
<comment type="caution">
    <text evidence="3">The sequence shown here is derived from an EMBL/GenBank/DDBJ whole genome shotgun (WGS) entry which is preliminary data.</text>
</comment>
<dbReference type="InterPro" id="IPR029058">
    <property type="entry name" value="AB_hydrolase_fold"/>
</dbReference>
<dbReference type="AlphaFoldDB" id="A0A4U1BH13"/>
<gene>
    <name evidence="3" type="ORF">FCL40_05135</name>
</gene>
<proteinExistence type="predicted"/>
<dbReference type="EMBL" id="SWCI01000002">
    <property type="protein sequence ID" value="TKB50535.1"/>
    <property type="molecule type" value="Genomic_DNA"/>
</dbReference>
<dbReference type="PRINTS" id="PR00412">
    <property type="entry name" value="EPOXHYDRLASE"/>
</dbReference>
<dbReference type="InterPro" id="IPR000073">
    <property type="entry name" value="AB_hydrolase_1"/>
</dbReference>
<evidence type="ECO:0000256" key="1">
    <source>
        <dbReference type="ARBA" id="ARBA00022801"/>
    </source>
</evidence>
<organism evidence="3 4">
    <name type="scientific">Ferrimonas sediminicola</name>
    <dbReference type="NCBI Taxonomy" id="2569538"/>
    <lineage>
        <taxon>Bacteria</taxon>
        <taxon>Pseudomonadati</taxon>
        <taxon>Pseudomonadota</taxon>
        <taxon>Gammaproteobacteria</taxon>
        <taxon>Alteromonadales</taxon>
        <taxon>Ferrimonadaceae</taxon>
        <taxon>Ferrimonas</taxon>
    </lineage>
</organism>
<dbReference type="GO" id="GO:0016787">
    <property type="term" value="F:hydrolase activity"/>
    <property type="evidence" value="ECO:0007669"/>
    <property type="project" value="UniProtKB-KW"/>
</dbReference>
<dbReference type="Pfam" id="PF12697">
    <property type="entry name" value="Abhydrolase_6"/>
    <property type="match status" value="1"/>
</dbReference>
<evidence type="ECO:0000313" key="3">
    <source>
        <dbReference type="EMBL" id="TKB50535.1"/>
    </source>
</evidence>
<dbReference type="RefSeq" id="WP_136851997.1">
    <property type="nucleotide sequence ID" value="NZ_SWCI01000002.1"/>
</dbReference>
<evidence type="ECO:0000259" key="2">
    <source>
        <dbReference type="Pfam" id="PF12697"/>
    </source>
</evidence>
<sequence>MTEIVKVNDIEVYLEGQGDETIVMIHGWPDTYRLWDSQVAALKHLYRCARFTLPGYDPAHSRRLYTLEELVAQIADIVDRISPEKPVTLMIHDWGCIWGYQYYLRHQSRVRRIVAVDIGDAGSEAHQLPAKAKLFAFGYQIFLATAWLIGGAVGDAMTRKMAAWLKAPGEPDTIHSGMTYSYWWKWGRTFQNRPLGNLPLKVECPLLFLYGANKAVSFHSEAWEKEMAARPENHVQGLDTGHWVMSEAPQQFNQAVVAWLDRAQSPSTESAA</sequence>
<accession>A0A4U1BH13</accession>
<keyword evidence="4" id="KW-1185">Reference proteome</keyword>
<dbReference type="InterPro" id="IPR000639">
    <property type="entry name" value="Epox_hydrolase-like"/>
</dbReference>
<dbReference type="Gene3D" id="3.40.50.1820">
    <property type="entry name" value="alpha/beta hydrolase"/>
    <property type="match status" value="1"/>
</dbReference>
<dbReference type="OrthoDB" id="5296151at2"/>
<protein>
    <submittedName>
        <fullName evidence="3">Alpha/beta hydrolase</fullName>
    </submittedName>
</protein>
<dbReference type="Proteomes" id="UP000305674">
    <property type="component" value="Unassembled WGS sequence"/>
</dbReference>
<reference evidence="3 4" key="1">
    <citation type="submission" date="2019-04" db="EMBL/GenBank/DDBJ databases">
        <authorList>
            <person name="Hwang J.C."/>
        </authorList>
    </citation>
    <scope>NUCLEOTIDE SEQUENCE [LARGE SCALE GENOMIC DNA]</scope>
    <source>
        <strain evidence="3 4">IMCC35001</strain>
    </source>
</reference>
<dbReference type="SUPFAM" id="SSF53474">
    <property type="entry name" value="alpha/beta-Hydrolases"/>
    <property type="match status" value="1"/>
</dbReference>
<name>A0A4U1BH13_9GAMM</name>
<keyword evidence="1 3" id="KW-0378">Hydrolase</keyword>